<dbReference type="InterPro" id="IPR027417">
    <property type="entry name" value="P-loop_NTPase"/>
</dbReference>
<gene>
    <name evidence="10" type="primary">GAL3ST1</name>
    <name evidence="10" type="ORF">BLAG_LOCUS2366</name>
</gene>
<reference evidence="10" key="1">
    <citation type="submission" date="2022-01" db="EMBL/GenBank/DDBJ databases">
        <authorList>
            <person name="Braso-Vives M."/>
        </authorList>
    </citation>
    <scope>NUCLEOTIDE SEQUENCE</scope>
</reference>
<keyword evidence="8" id="KW-0472">Membrane</keyword>
<keyword evidence="6" id="KW-1133">Transmembrane helix</keyword>
<dbReference type="SUPFAM" id="SSF52540">
    <property type="entry name" value="P-loop containing nucleoside triphosphate hydrolases"/>
    <property type="match status" value="1"/>
</dbReference>
<dbReference type="Proteomes" id="UP000838412">
    <property type="component" value="Chromosome 1"/>
</dbReference>
<sequence>MAKATELTFRTRNVFHLSSGISLICRWRPFEDRPVESVSARDDAPRKTCRKKTNFVFIKVHKAGGTAMCQLFFRFGLRHRLNFVLPNGSSDTTWFNLGWPNPLKEGQYMRRINDEPFNILTNHAVYSRDVFQRIMPNDTAYLAILREPFSHLKSAMNYYNLPGKYRLPRKDAITAFLRRPSFYEGPYRSRRRQRFSHTNLMAHDMGIKFSARLDTEYVERYVTRLDREFLLVLILEYLDESLVLLKRYMCWDMEDILYKKIYSGNYDLKSVIATPELRQKHEKWSKADYILYRHFNRSLWTKINREGQDFWAEVRTFRDMHARTTRFCRTGEGRENQTARLVFDQTPWTQRVHIDFEFCRLLRSGYAPMRHQAHVIRKSRLQGLRSTGI</sequence>
<proteinExistence type="inferred from homology"/>
<dbReference type="OrthoDB" id="514299at2759"/>
<name>A0A8J9YRG4_BRALA</name>
<dbReference type="AlphaFoldDB" id="A0A8J9YRG4"/>
<dbReference type="PANTHER" id="PTHR14647">
    <property type="entry name" value="GALACTOSE-3-O-SULFOTRANSFERASE"/>
    <property type="match status" value="1"/>
</dbReference>
<accession>A0A8J9YRG4</accession>
<keyword evidence="7" id="KW-0333">Golgi apparatus</keyword>
<organism evidence="10 11">
    <name type="scientific">Branchiostoma lanceolatum</name>
    <name type="common">Common lancelet</name>
    <name type="synonym">Amphioxus lanceolatum</name>
    <dbReference type="NCBI Taxonomy" id="7740"/>
    <lineage>
        <taxon>Eukaryota</taxon>
        <taxon>Metazoa</taxon>
        <taxon>Chordata</taxon>
        <taxon>Cephalochordata</taxon>
        <taxon>Leptocardii</taxon>
        <taxon>Amphioxiformes</taxon>
        <taxon>Branchiostomatidae</taxon>
        <taxon>Branchiostoma</taxon>
    </lineage>
</organism>
<dbReference type="GO" id="GO:0001733">
    <property type="term" value="F:galactosylceramide sulfotransferase activity"/>
    <property type="evidence" value="ECO:0007669"/>
    <property type="project" value="InterPro"/>
</dbReference>
<protein>
    <submittedName>
        <fullName evidence="10">GAL3ST1 protein</fullName>
    </submittedName>
</protein>
<evidence type="ECO:0000256" key="1">
    <source>
        <dbReference type="ARBA" id="ARBA00004323"/>
    </source>
</evidence>
<dbReference type="GO" id="GO:0009247">
    <property type="term" value="P:glycolipid biosynthetic process"/>
    <property type="evidence" value="ECO:0007669"/>
    <property type="project" value="InterPro"/>
</dbReference>
<evidence type="ECO:0000256" key="2">
    <source>
        <dbReference type="ARBA" id="ARBA00008124"/>
    </source>
</evidence>
<dbReference type="GO" id="GO:0000139">
    <property type="term" value="C:Golgi membrane"/>
    <property type="evidence" value="ECO:0007669"/>
    <property type="project" value="UniProtKB-SubCell"/>
</dbReference>
<comment type="subcellular location">
    <subcellularLocation>
        <location evidence="1">Golgi apparatus membrane</location>
        <topology evidence="1">Single-pass type II membrane protein</topology>
    </subcellularLocation>
</comment>
<evidence type="ECO:0000256" key="8">
    <source>
        <dbReference type="ARBA" id="ARBA00023136"/>
    </source>
</evidence>
<dbReference type="PANTHER" id="PTHR14647:SF87">
    <property type="entry name" value="PUTATIVE-RELATED"/>
    <property type="match status" value="1"/>
</dbReference>
<dbReference type="Pfam" id="PF06990">
    <property type="entry name" value="Gal-3-0_sulfotr"/>
    <property type="match status" value="1"/>
</dbReference>
<comment type="similarity">
    <text evidence="2">Belongs to the galactose-3-O-sulfotransferase family.</text>
</comment>
<dbReference type="InterPro" id="IPR009729">
    <property type="entry name" value="Gal-3-0_sulfotransfrase"/>
</dbReference>
<evidence type="ECO:0000256" key="3">
    <source>
        <dbReference type="ARBA" id="ARBA00022679"/>
    </source>
</evidence>
<keyword evidence="3" id="KW-0808">Transferase</keyword>
<evidence type="ECO:0000256" key="4">
    <source>
        <dbReference type="ARBA" id="ARBA00022692"/>
    </source>
</evidence>
<evidence type="ECO:0000256" key="5">
    <source>
        <dbReference type="ARBA" id="ARBA00022968"/>
    </source>
</evidence>
<evidence type="ECO:0000313" key="10">
    <source>
        <dbReference type="EMBL" id="CAH1233704.1"/>
    </source>
</evidence>
<keyword evidence="11" id="KW-1185">Reference proteome</keyword>
<evidence type="ECO:0000313" key="11">
    <source>
        <dbReference type="Proteomes" id="UP000838412"/>
    </source>
</evidence>
<evidence type="ECO:0000256" key="9">
    <source>
        <dbReference type="ARBA" id="ARBA00023180"/>
    </source>
</evidence>
<keyword evidence="9" id="KW-0325">Glycoprotein</keyword>
<keyword evidence="5" id="KW-0735">Signal-anchor</keyword>
<evidence type="ECO:0000256" key="6">
    <source>
        <dbReference type="ARBA" id="ARBA00022989"/>
    </source>
</evidence>
<dbReference type="Gene3D" id="3.40.50.300">
    <property type="entry name" value="P-loop containing nucleotide triphosphate hydrolases"/>
    <property type="match status" value="1"/>
</dbReference>
<keyword evidence="4" id="KW-0812">Transmembrane</keyword>
<evidence type="ECO:0000256" key="7">
    <source>
        <dbReference type="ARBA" id="ARBA00023034"/>
    </source>
</evidence>
<dbReference type="EMBL" id="OV696686">
    <property type="protein sequence ID" value="CAH1233704.1"/>
    <property type="molecule type" value="Genomic_DNA"/>
</dbReference>